<sequence>MALGDEFKSSGITEATPGNVLFGAGTIHAGLEFKAGTWNFDESLLCATNGGSKVSITKELYDVPVDGALVKIKDLAVKVGETATMEIKPVEQTPEILKKTVIADEAASTTATGYTELKSRAQIKTGDYVQNLGFVGKRLDGTPIIFVFDYALCTSGWEVETQNKEVATPTLTFECYAPLTAEADTLPWHIYYPTPAA</sequence>
<protein>
    <submittedName>
        <fullName evidence="1">Major tail protein</fullName>
    </submittedName>
</protein>
<dbReference type="EMBL" id="BK014885">
    <property type="protein sequence ID" value="DAD80618.1"/>
    <property type="molecule type" value="Genomic_DNA"/>
</dbReference>
<evidence type="ECO:0000313" key="1">
    <source>
        <dbReference type="EMBL" id="DAD80618.1"/>
    </source>
</evidence>
<name>A0A8S5MEG4_9CAUD</name>
<reference evidence="1" key="1">
    <citation type="journal article" date="2021" name="Proc. Natl. Acad. Sci. U.S.A.">
        <title>A Catalog of Tens of Thousands of Viruses from Human Metagenomes Reveals Hidden Associations with Chronic Diseases.</title>
        <authorList>
            <person name="Tisza M.J."/>
            <person name="Buck C.B."/>
        </authorList>
    </citation>
    <scope>NUCLEOTIDE SEQUENCE</scope>
    <source>
        <strain evidence="1">CtS1E53</strain>
    </source>
</reference>
<proteinExistence type="predicted"/>
<accession>A0A8S5MEG4</accession>
<organism evidence="1">
    <name type="scientific">Siphoviridae sp. ctS1E53</name>
    <dbReference type="NCBI Taxonomy" id="2826340"/>
    <lineage>
        <taxon>Viruses</taxon>
        <taxon>Duplodnaviria</taxon>
        <taxon>Heunggongvirae</taxon>
        <taxon>Uroviricota</taxon>
        <taxon>Caudoviricetes</taxon>
    </lineage>
</organism>